<evidence type="ECO:0008006" key="3">
    <source>
        <dbReference type="Google" id="ProtNLM"/>
    </source>
</evidence>
<evidence type="ECO:0000313" key="2">
    <source>
        <dbReference type="Proteomes" id="UP001500984"/>
    </source>
</evidence>
<reference evidence="2" key="1">
    <citation type="journal article" date="2019" name="Int. J. Syst. Evol. Microbiol.">
        <title>The Global Catalogue of Microorganisms (GCM) 10K type strain sequencing project: providing services to taxonomists for standard genome sequencing and annotation.</title>
        <authorList>
            <consortium name="The Broad Institute Genomics Platform"/>
            <consortium name="The Broad Institute Genome Sequencing Center for Infectious Disease"/>
            <person name="Wu L."/>
            <person name="Ma J."/>
        </authorList>
    </citation>
    <scope>NUCLEOTIDE SEQUENCE [LARGE SCALE GENOMIC DNA]</scope>
    <source>
        <strain evidence="2">JCM 15900</strain>
    </source>
</reference>
<proteinExistence type="predicted"/>
<dbReference type="InterPro" id="IPR029060">
    <property type="entry name" value="PIN-like_dom_sf"/>
</dbReference>
<keyword evidence="2" id="KW-1185">Reference proteome</keyword>
<name>A0ABP5HUN6_9MICO</name>
<dbReference type="SUPFAM" id="SSF88723">
    <property type="entry name" value="PIN domain-like"/>
    <property type="match status" value="1"/>
</dbReference>
<dbReference type="Gene3D" id="3.40.50.1010">
    <property type="entry name" value="5'-nuclease"/>
    <property type="match status" value="1"/>
</dbReference>
<sequence length="91" mass="9591">MRCGLQIFVCFLSIAEQAASLFGEGLPFDGGAARSLGLILQAVVRHGGRPRAHMRDRMIAAAAAANDVLLLTLNAADFQGLESVVEVVEPV</sequence>
<evidence type="ECO:0000313" key="1">
    <source>
        <dbReference type="EMBL" id="GAA2087211.1"/>
    </source>
</evidence>
<protein>
    <recommendedName>
        <fullName evidence="3">PIN domain-containing protein</fullName>
    </recommendedName>
</protein>
<gene>
    <name evidence="1" type="ORF">GCM10009823_01490</name>
</gene>
<dbReference type="Proteomes" id="UP001500984">
    <property type="component" value="Unassembled WGS sequence"/>
</dbReference>
<dbReference type="EMBL" id="BAAAPZ010000001">
    <property type="protein sequence ID" value="GAA2087211.1"/>
    <property type="molecule type" value="Genomic_DNA"/>
</dbReference>
<organism evidence="1 2">
    <name type="scientific">Brevibacterium salitolerans</name>
    <dbReference type="NCBI Taxonomy" id="1403566"/>
    <lineage>
        <taxon>Bacteria</taxon>
        <taxon>Bacillati</taxon>
        <taxon>Actinomycetota</taxon>
        <taxon>Actinomycetes</taxon>
        <taxon>Micrococcales</taxon>
        <taxon>Brevibacteriaceae</taxon>
        <taxon>Brevibacterium</taxon>
    </lineage>
</organism>
<accession>A0ABP5HUN6</accession>
<comment type="caution">
    <text evidence="1">The sequence shown here is derived from an EMBL/GenBank/DDBJ whole genome shotgun (WGS) entry which is preliminary data.</text>
</comment>